<sequence>MKRFNKVALLPAAVAAVLAGNAYAGTEACFEVYKGADALAVAGFADIYGGAACVAEADRTAATTADLAPTLEGKIAYELTGELAVDFDDLDATGAVTGDDLHIVYIPTTDIPGGTKILMELSGANFDGNANQIHLVKEDGAGGFDAVASSDGTVDGTNTITFITKAGITIGAGTRLAFSRVSTGAAAADLDPVGIKIENNTCTTANSSKTVSIRATEAVTDGGTGYSIIGGVSAAQKVVDISPQFYTFFGSSTAEAEVNAESSDSAGNAIIARTEFVYNAGDVTDQLVAKQHEVVYKTSFYNRGAGDLDQAITLDADDHLETAFVASADPGATVKMGLWNARLAATGALDTQEEVETGTLLGEFGLTEATATVYDTEALDIFTPEATGGDAEANPAAATSNLFGADYNEMFYVVTNTIPAGATDYGVMNFNYNVKPTYTLDFGTETELDHCKEEVTSHQIGVNGAVLKVPYAVSAEGNFVRVTNEHDEAAEVTVDLFSESDNGNLNNRKVTAVQLGTVPAKSSVVYFVPELVSEAEAQQGYTSADGGFGAGDLGSNAGASTNRHTLTFTVTAPRDSVHGVSVQRIVGGVDRVMPVLDQNEWSQ</sequence>
<feature type="chain" id="PRO_5024439602" evidence="1">
    <location>
        <begin position="25"/>
        <end position="603"/>
    </location>
</feature>
<reference evidence="3" key="2">
    <citation type="submission" date="2019-06" db="EMBL/GenBank/DDBJ databases">
        <title>Co-occurence of chitin degradation, pigmentation and bioactivity in marine Pseudoalteromonas.</title>
        <authorList>
            <person name="Sonnenschein E.C."/>
            <person name="Bech P.K."/>
        </authorList>
    </citation>
    <scope>NUCLEOTIDE SEQUENCE [LARGE SCALE GENOMIC DNA]</scope>
    <source>
        <strain evidence="3">S2897</strain>
    </source>
</reference>
<protein>
    <submittedName>
        <fullName evidence="2">Uncharacterized protein</fullName>
    </submittedName>
</protein>
<proteinExistence type="predicted"/>
<evidence type="ECO:0000313" key="2">
    <source>
        <dbReference type="EMBL" id="TMP86479.1"/>
    </source>
</evidence>
<dbReference type="AlphaFoldDB" id="A0A5S3Z2H7"/>
<keyword evidence="1" id="KW-0732">Signal</keyword>
<evidence type="ECO:0000256" key="1">
    <source>
        <dbReference type="SAM" id="SignalP"/>
    </source>
</evidence>
<dbReference type="EMBL" id="PNCG01000014">
    <property type="protein sequence ID" value="TMP86479.1"/>
    <property type="molecule type" value="Genomic_DNA"/>
</dbReference>
<name>A0A5S3Z2H7_9GAMM</name>
<dbReference type="RefSeq" id="WP_138548589.1">
    <property type="nucleotide sequence ID" value="NZ_PNCG01000014.1"/>
</dbReference>
<feature type="signal peptide" evidence="1">
    <location>
        <begin position="1"/>
        <end position="24"/>
    </location>
</feature>
<dbReference type="Proteomes" id="UP000305874">
    <property type="component" value="Unassembled WGS sequence"/>
</dbReference>
<gene>
    <name evidence="2" type="ORF">CWC05_13815</name>
</gene>
<reference evidence="2 3" key="1">
    <citation type="submission" date="2017-12" db="EMBL/GenBank/DDBJ databases">
        <authorList>
            <person name="Paulsen S."/>
            <person name="Gram L.K."/>
        </authorList>
    </citation>
    <scope>NUCLEOTIDE SEQUENCE [LARGE SCALE GENOMIC DNA]</scope>
    <source>
        <strain evidence="2 3">S2897</strain>
    </source>
</reference>
<comment type="caution">
    <text evidence="2">The sequence shown here is derived from an EMBL/GenBank/DDBJ whole genome shotgun (WGS) entry which is preliminary data.</text>
</comment>
<organism evidence="2 3">
    <name type="scientific">Pseudoalteromonas ruthenica</name>
    <dbReference type="NCBI Taxonomy" id="151081"/>
    <lineage>
        <taxon>Bacteria</taxon>
        <taxon>Pseudomonadati</taxon>
        <taxon>Pseudomonadota</taxon>
        <taxon>Gammaproteobacteria</taxon>
        <taxon>Alteromonadales</taxon>
        <taxon>Pseudoalteromonadaceae</taxon>
        <taxon>Pseudoalteromonas</taxon>
    </lineage>
</organism>
<evidence type="ECO:0000313" key="3">
    <source>
        <dbReference type="Proteomes" id="UP000305874"/>
    </source>
</evidence>
<accession>A0A5S3Z2H7</accession>